<evidence type="ECO:0000256" key="1">
    <source>
        <dbReference type="ARBA" id="ARBA00022801"/>
    </source>
</evidence>
<dbReference type="InterPro" id="IPR000073">
    <property type="entry name" value="AB_hydrolase_1"/>
</dbReference>
<protein>
    <recommendedName>
        <fullName evidence="3">AB hydrolase-1 domain-containing protein</fullName>
    </recommendedName>
</protein>
<reference evidence="4 5" key="1">
    <citation type="journal article" date="2015" name="Genome Announc.">
        <title>Genome Assemblies of Three Soil-Associated Devosia species: D. insulae, D. limi, and D. soli.</title>
        <authorList>
            <person name="Hassan Y.I."/>
            <person name="Lepp D."/>
            <person name="Zhou T."/>
        </authorList>
    </citation>
    <scope>NUCLEOTIDE SEQUENCE [LARGE SCALE GENOMIC DNA]</scope>
    <source>
        <strain evidence="4 5">DS-56</strain>
    </source>
</reference>
<sequence length="289" mass="31279">MKTALLAAAFALGFVGVAQAETAKINGLDMYYEVHGEGEPLVLLHGAYMSVDSNWAGLIPTLAKDHKVIAVELQSHGHTSDRDTPITYEGMSDDVAALLDELKIDKAALFGFSMGGGVAIRFAIDHPEKVTRIVAASAGYKYDEETMGPDFMKMIEGITPEMFAGSPFEGEFKRLNPHPENFPVLVDKLKQLDLTTFDWSADFAKISVPSLYIYGDADIVGLDYIAKHHQAAGGLVNGDMLGLPKTQLLVLPGTSHINVFFNPANIEIMKAVVPAFLKQELPAKPSFPG</sequence>
<evidence type="ECO:0000259" key="3">
    <source>
        <dbReference type="Pfam" id="PF00561"/>
    </source>
</evidence>
<dbReference type="PANTHER" id="PTHR43798:SF31">
    <property type="entry name" value="AB HYDROLASE SUPERFAMILY PROTEIN YCLE"/>
    <property type="match status" value="1"/>
</dbReference>
<dbReference type="GO" id="GO:0016787">
    <property type="term" value="F:hydrolase activity"/>
    <property type="evidence" value="ECO:0007669"/>
    <property type="project" value="UniProtKB-KW"/>
</dbReference>
<evidence type="ECO:0000313" key="4">
    <source>
        <dbReference type="EMBL" id="OEO30340.1"/>
    </source>
</evidence>
<keyword evidence="5" id="KW-1185">Reference proteome</keyword>
<dbReference type="SUPFAM" id="SSF53474">
    <property type="entry name" value="alpha/beta-Hydrolases"/>
    <property type="match status" value="1"/>
</dbReference>
<dbReference type="EMBL" id="LAJE02000216">
    <property type="protein sequence ID" value="OEO30340.1"/>
    <property type="molecule type" value="Genomic_DNA"/>
</dbReference>
<organism evidence="4 5">
    <name type="scientific">Devosia insulae DS-56</name>
    <dbReference type="NCBI Taxonomy" id="1116389"/>
    <lineage>
        <taxon>Bacteria</taxon>
        <taxon>Pseudomonadati</taxon>
        <taxon>Pseudomonadota</taxon>
        <taxon>Alphaproteobacteria</taxon>
        <taxon>Hyphomicrobiales</taxon>
        <taxon>Devosiaceae</taxon>
        <taxon>Devosia</taxon>
    </lineage>
</organism>
<comment type="caution">
    <text evidence="4">The sequence shown here is derived from an EMBL/GenBank/DDBJ whole genome shotgun (WGS) entry which is preliminary data.</text>
</comment>
<keyword evidence="2" id="KW-0732">Signal</keyword>
<dbReference type="Proteomes" id="UP000095463">
    <property type="component" value="Unassembled WGS sequence"/>
</dbReference>
<dbReference type="PRINTS" id="PR00111">
    <property type="entry name" value="ABHYDROLASE"/>
</dbReference>
<gene>
    <name evidence="4" type="ORF">VW23_021835</name>
</gene>
<name>A0A1E5XP04_9HYPH</name>
<proteinExistence type="predicted"/>
<feature type="chain" id="PRO_5009190348" description="AB hydrolase-1 domain-containing protein" evidence="2">
    <location>
        <begin position="21"/>
        <end position="289"/>
    </location>
</feature>
<dbReference type="Gene3D" id="3.40.50.1820">
    <property type="entry name" value="alpha/beta hydrolase"/>
    <property type="match status" value="1"/>
</dbReference>
<evidence type="ECO:0000256" key="2">
    <source>
        <dbReference type="SAM" id="SignalP"/>
    </source>
</evidence>
<feature type="signal peptide" evidence="2">
    <location>
        <begin position="1"/>
        <end position="20"/>
    </location>
</feature>
<evidence type="ECO:0000313" key="5">
    <source>
        <dbReference type="Proteomes" id="UP000095463"/>
    </source>
</evidence>
<feature type="domain" description="AB hydrolase-1" evidence="3">
    <location>
        <begin position="40"/>
        <end position="182"/>
    </location>
</feature>
<dbReference type="InterPro" id="IPR050266">
    <property type="entry name" value="AB_hydrolase_sf"/>
</dbReference>
<accession>A0A1E5XP04</accession>
<dbReference type="PANTHER" id="PTHR43798">
    <property type="entry name" value="MONOACYLGLYCEROL LIPASE"/>
    <property type="match status" value="1"/>
</dbReference>
<dbReference type="GO" id="GO:0016020">
    <property type="term" value="C:membrane"/>
    <property type="evidence" value="ECO:0007669"/>
    <property type="project" value="TreeGrafter"/>
</dbReference>
<dbReference type="InterPro" id="IPR029058">
    <property type="entry name" value="AB_hydrolase_fold"/>
</dbReference>
<dbReference type="AlphaFoldDB" id="A0A1E5XP04"/>
<keyword evidence="1" id="KW-0378">Hydrolase</keyword>
<dbReference type="RefSeq" id="WP_069910444.1">
    <property type="nucleotide sequence ID" value="NZ_LAJE02000216.1"/>
</dbReference>
<dbReference type="Pfam" id="PF00561">
    <property type="entry name" value="Abhydrolase_1"/>
    <property type="match status" value="1"/>
</dbReference>
<dbReference type="OrthoDB" id="9780765at2"/>